<protein>
    <submittedName>
        <fullName evidence="1">Uncharacterized protein</fullName>
    </submittedName>
</protein>
<dbReference type="RefSeq" id="WP_276326787.1">
    <property type="nucleotide sequence ID" value="NZ_FNIB01000003.1"/>
</dbReference>
<dbReference type="Proteomes" id="UP000199639">
    <property type="component" value="Unassembled WGS sequence"/>
</dbReference>
<proteinExistence type="predicted"/>
<sequence>MTDTIATTPPVFTDAAGRPTIELLGAPDATDEAAGSCCGGGGCS</sequence>
<dbReference type="AlphaFoldDB" id="A0A5E9FX03"/>
<name>A0A5E9FX03_9MICO</name>
<dbReference type="EMBL" id="FNIB01000003">
    <property type="protein sequence ID" value="SDN07955.1"/>
    <property type="molecule type" value="Genomic_DNA"/>
</dbReference>
<organism evidence="1 2">
    <name type="scientific">Cryobacterium flavum</name>
    <dbReference type="NCBI Taxonomy" id="1424659"/>
    <lineage>
        <taxon>Bacteria</taxon>
        <taxon>Bacillati</taxon>
        <taxon>Actinomycetota</taxon>
        <taxon>Actinomycetes</taxon>
        <taxon>Micrococcales</taxon>
        <taxon>Microbacteriaceae</taxon>
        <taxon>Cryobacterium</taxon>
    </lineage>
</organism>
<reference evidence="1 2" key="1">
    <citation type="submission" date="2016-10" db="EMBL/GenBank/DDBJ databases">
        <authorList>
            <person name="Varghese N."/>
            <person name="Submissions S."/>
        </authorList>
    </citation>
    <scope>NUCLEOTIDE SEQUENCE [LARGE SCALE GENOMIC DNA]</scope>
    <source>
        <strain evidence="1 2">CGMCC 1.11215</strain>
    </source>
</reference>
<accession>A0A5E9FX03</accession>
<dbReference type="STRING" id="1424659.SAMN05216368_103375"/>
<gene>
    <name evidence="1" type="ORF">SAMN05216368_103375</name>
</gene>
<evidence type="ECO:0000313" key="1">
    <source>
        <dbReference type="EMBL" id="SDN07955.1"/>
    </source>
</evidence>
<evidence type="ECO:0000313" key="2">
    <source>
        <dbReference type="Proteomes" id="UP000199639"/>
    </source>
</evidence>